<dbReference type="Pfam" id="PF13966">
    <property type="entry name" value="zf-RVT"/>
    <property type="match status" value="1"/>
</dbReference>
<evidence type="ECO:0000259" key="1">
    <source>
        <dbReference type="Pfam" id="PF13456"/>
    </source>
</evidence>
<evidence type="ECO:0000313" key="3">
    <source>
        <dbReference type="EMBL" id="KAF7801660.1"/>
    </source>
</evidence>
<dbReference type="Proteomes" id="UP000634136">
    <property type="component" value="Unassembled WGS sequence"/>
</dbReference>
<keyword evidence="4" id="KW-1185">Reference proteome</keyword>
<dbReference type="AlphaFoldDB" id="A0A834SFY1"/>
<feature type="domain" description="RNase H type-1" evidence="1">
    <location>
        <begin position="513"/>
        <end position="564"/>
    </location>
</feature>
<evidence type="ECO:0000313" key="4">
    <source>
        <dbReference type="Proteomes" id="UP000634136"/>
    </source>
</evidence>
<dbReference type="InterPro" id="IPR012337">
    <property type="entry name" value="RNaseH-like_sf"/>
</dbReference>
<dbReference type="InterPro" id="IPR026960">
    <property type="entry name" value="RVT-Znf"/>
</dbReference>
<reference evidence="3" key="1">
    <citation type="submission" date="2020-09" db="EMBL/GenBank/DDBJ databases">
        <title>Genome-Enabled Discovery of Anthraquinone Biosynthesis in Senna tora.</title>
        <authorList>
            <person name="Kang S.-H."/>
            <person name="Pandey R.P."/>
            <person name="Lee C.-M."/>
            <person name="Sim J.-S."/>
            <person name="Jeong J.-T."/>
            <person name="Choi B.-S."/>
            <person name="Jung M."/>
            <person name="Ginzburg D."/>
            <person name="Zhao K."/>
            <person name="Won S.Y."/>
            <person name="Oh T.-J."/>
            <person name="Yu Y."/>
            <person name="Kim N.-H."/>
            <person name="Lee O.R."/>
            <person name="Lee T.-H."/>
            <person name="Bashyal P."/>
            <person name="Kim T.-S."/>
            <person name="Lee W.-H."/>
            <person name="Kawkins C."/>
            <person name="Kim C.-K."/>
            <person name="Kim J.S."/>
            <person name="Ahn B.O."/>
            <person name="Rhee S.Y."/>
            <person name="Sohng J.K."/>
        </authorList>
    </citation>
    <scope>NUCLEOTIDE SEQUENCE</scope>
    <source>
        <tissue evidence="3">Leaf</tissue>
    </source>
</reference>
<feature type="domain" description="Reverse transcriptase zinc-binding" evidence="2">
    <location>
        <begin position="339"/>
        <end position="424"/>
    </location>
</feature>
<sequence>MKLNEIGMSRLMPRTLALRAVQRQRAASRSAKSLMRLQHGRVGGAPIWTLIRPNTSAHTPNLRVSIGHLPLEEEGEGGFGADGVLGVDVLSAMLNQAAREGLICGIKLSRACPSLTHCFFADDSLLFLNASKGYCEVVAGILKAYCEASGYLGLPTLWERSKVVALAFVKDRMLRKIQSWKQKTLTQAGREVLIKAVASSNPEFPMCVFKFPMVFCKELGAVVARFWWSGKEKGGKIHWQAWMLKGIYFPNGDLMEAKKGSRASWGWSSLLVGRDTLKLGIGWKEGRKVSSIISGNSWKLGELHNCLSSVEVKAIMGLHISSDVVEDERVWLLDRRGEYKVKSGYQIAKKALEGVEVARPSSSFLKVAEKVKHFIWRFCSNSLPSMVNLSKKRCLENASCPICKLEEETSEHLFLFCKWTKMVWFGSLFCARWNRFEVKRMEAWWSDLLIGVAKVDDWVASLFAYTYWHIWKERCKAIFDHGSINGFDNCVRSNIGCSFEGWVPPSSGVLKVNCDAAFDDSSRVAGIGVLVRDDKGRLVDGCCIRVKACSVNMAESLALKEALGIMKEILIMCGQLCWPSILHIKRIGNKAVDWVARSAVRRMCPMDWILFPPSSLVSILSSDSERIGVKTGIG</sequence>
<evidence type="ECO:0008006" key="5">
    <source>
        <dbReference type="Google" id="ProtNLM"/>
    </source>
</evidence>
<dbReference type="InterPro" id="IPR036397">
    <property type="entry name" value="RNaseH_sf"/>
</dbReference>
<dbReference type="Pfam" id="PF13456">
    <property type="entry name" value="RVT_3"/>
    <property type="match status" value="1"/>
</dbReference>
<proteinExistence type="predicted"/>
<accession>A0A834SFY1</accession>
<dbReference type="EMBL" id="JAAIUW010000013">
    <property type="protein sequence ID" value="KAF7801660.1"/>
    <property type="molecule type" value="Genomic_DNA"/>
</dbReference>
<dbReference type="CDD" id="cd06222">
    <property type="entry name" value="RNase_H_like"/>
    <property type="match status" value="1"/>
</dbReference>
<gene>
    <name evidence="3" type="ORF">G2W53_040771</name>
</gene>
<dbReference type="InterPro" id="IPR044730">
    <property type="entry name" value="RNase_H-like_dom_plant"/>
</dbReference>
<organism evidence="3 4">
    <name type="scientific">Senna tora</name>
    <dbReference type="NCBI Taxonomy" id="362788"/>
    <lineage>
        <taxon>Eukaryota</taxon>
        <taxon>Viridiplantae</taxon>
        <taxon>Streptophyta</taxon>
        <taxon>Embryophyta</taxon>
        <taxon>Tracheophyta</taxon>
        <taxon>Spermatophyta</taxon>
        <taxon>Magnoliopsida</taxon>
        <taxon>eudicotyledons</taxon>
        <taxon>Gunneridae</taxon>
        <taxon>Pentapetalae</taxon>
        <taxon>rosids</taxon>
        <taxon>fabids</taxon>
        <taxon>Fabales</taxon>
        <taxon>Fabaceae</taxon>
        <taxon>Caesalpinioideae</taxon>
        <taxon>Cassia clade</taxon>
        <taxon>Senna</taxon>
    </lineage>
</organism>
<evidence type="ECO:0000259" key="2">
    <source>
        <dbReference type="Pfam" id="PF13966"/>
    </source>
</evidence>
<dbReference type="InterPro" id="IPR002156">
    <property type="entry name" value="RNaseH_domain"/>
</dbReference>
<dbReference type="PANTHER" id="PTHR33116:SF86">
    <property type="entry name" value="REVERSE TRANSCRIPTASE DOMAIN-CONTAINING PROTEIN"/>
    <property type="match status" value="1"/>
</dbReference>
<protein>
    <recommendedName>
        <fullName evidence="5">Reverse transcriptase zinc-binding domain-containing protein</fullName>
    </recommendedName>
</protein>
<dbReference type="PANTHER" id="PTHR33116">
    <property type="entry name" value="REVERSE TRANSCRIPTASE ZINC-BINDING DOMAIN-CONTAINING PROTEIN-RELATED-RELATED"/>
    <property type="match status" value="1"/>
</dbReference>
<comment type="caution">
    <text evidence="3">The sequence shown here is derived from an EMBL/GenBank/DDBJ whole genome shotgun (WGS) entry which is preliminary data.</text>
</comment>
<dbReference type="GO" id="GO:0004523">
    <property type="term" value="F:RNA-DNA hybrid ribonuclease activity"/>
    <property type="evidence" value="ECO:0007669"/>
    <property type="project" value="InterPro"/>
</dbReference>
<dbReference type="Gene3D" id="3.30.420.10">
    <property type="entry name" value="Ribonuclease H-like superfamily/Ribonuclease H"/>
    <property type="match status" value="1"/>
</dbReference>
<dbReference type="SUPFAM" id="SSF53098">
    <property type="entry name" value="Ribonuclease H-like"/>
    <property type="match status" value="1"/>
</dbReference>
<name>A0A834SFY1_9FABA</name>
<dbReference type="GO" id="GO:0003676">
    <property type="term" value="F:nucleic acid binding"/>
    <property type="evidence" value="ECO:0007669"/>
    <property type="project" value="InterPro"/>
</dbReference>
<dbReference type="OrthoDB" id="1166712at2759"/>